<dbReference type="EMBL" id="CP019728">
    <property type="protein sequence ID" value="AQS52579.1"/>
    <property type="molecule type" value="Genomic_DNA"/>
</dbReference>
<gene>
    <name evidence="1" type="ORF">BW727_100170</name>
</gene>
<evidence type="ECO:0000313" key="1">
    <source>
        <dbReference type="EMBL" id="AQS52579.1"/>
    </source>
</evidence>
<dbReference type="RefSeq" id="WP_062467935.1">
    <property type="nucleotide sequence ID" value="NZ_BBYN01000005.1"/>
</dbReference>
<dbReference type="Proteomes" id="UP000188993">
    <property type="component" value="Chromosome"/>
</dbReference>
<organism evidence="1 2">
    <name type="scientific">Jeotgalibaca dankookensis</name>
    <dbReference type="NCBI Taxonomy" id="708126"/>
    <lineage>
        <taxon>Bacteria</taxon>
        <taxon>Bacillati</taxon>
        <taxon>Bacillota</taxon>
        <taxon>Bacilli</taxon>
        <taxon>Lactobacillales</taxon>
        <taxon>Carnobacteriaceae</taxon>
        <taxon>Jeotgalibaca</taxon>
    </lineage>
</organism>
<keyword evidence="2" id="KW-1185">Reference proteome</keyword>
<dbReference type="STRING" id="708126.BW727_100170"/>
<name>A0A1S6IM39_9LACT</name>
<evidence type="ECO:0000313" key="2">
    <source>
        <dbReference type="Proteomes" id="UP000188993"/>
    </source>
</evidence>
<sequence length="149" mass="16746">MKKMILAFLVTGFLVGCGEQTEVETTAQSEVSTTQEENIEFTSGVNNLDFSLADKENNIEISGRSLDGEDVYVVQDGEVIDKLETDDQGAFEFKQKIHIDTVWFIFTTDELNVGDTGIKEESLSDYREVTATPDWEYVDENLPKEESAE</sequence>
<dbReference type="AlphaFoldDB" id="A0A1S6IM39"/>
<evidence type="ECO:0008006" key="3">
    <source>
        <dbReference type="Google" id="ProtNLM"/>
    </source>
</evidence>
<dbReference type="PROSITE" id="PS51257">
    <property type="entry name" value="PROKAR_LIPOPROTEIN"/>
    <property type="match status" value="1"/>
</dbReference>
<dbReference type="OrthoDB" id="2168472at2"/>
<accession>A0A1S6IM39</accession>
<proteinExistence type="predicted"/>
<protein>
    <recommendedName>
        <fullName evidence="3">Lipoprotein</fullName>
    </recommendedName>
</protein>
<dbReference type="KEGG" id="jda:BW727_100170"/>
<reference evidence="1 2" key="1">
    <citation type="journal article" date="2014" name="Int. J. Syst. Evol. Microbiol.">
        <title>Jeotgalibaca dankookensis gen. nov., sp. nov., a member of the family Carnobacteriaceae, isolated from seujeot (Korean traditional food).</title>
        <authorList>
            <person name="Lee D.G."/>
            <person name="Trujillo M.E."/>
            <person name="Kang H."/>
            <person name="Ahn T.Y."/>
        </authorList>
    </citation>
    <scope>NUCLEOTIDE SEQUENCE [LARGE SCALE GENOMIC DNA]</scope>
    <source>
        <strain evidence="1 2">EX-07</strain>
    </source>
</reference>